<evidence type="ECO:0000313" key="4">
    <source>
        <dbReference type="Proteomes" id="UP000240357"/>
    </source>
</evidence>
<protein>
    <submittedName>
        <fullName evidence="3">Uncharacterized protein</fullName>
    </submittedName>
</protein>
<reference evidence="3 4" key="1">
    <citation type="submission" date="2018-03" db="EMBL/GenBank/DDBJ databases">
        <title>Adhaeribacter sp. HMF7605 Genome sequencing and assembly.</title>
        <authorList>
            <person name="Kang H."/>
            <person name="Kang J."/>
            <person name="Cha I."/>
            <person name="Kim H."/>
            <person name="Joh K."/>
        </authorList>
    </citation>
    <scope>NUCLEOTIDE SEQUENCE [LARGE SCALE GENOMIC DNA]</scope>
    <source>
        <strain evidence="3 4">HMF7605</strain>
    </source>
</reference>
<proteinExistence type="predicted"/>
<keyword evidence="2" id="KW-0732">Signal</keyword>
<gene>
    <name evidence="3" type="ORF">AHMF7605_07840</name>
</gene>
<dbReference type="AlphaFoldDB" id="A0A2T2YD40"/>
<feature type="chain" id="PRO_5015482256" evidence="2">
    <location>
        <begin position="20"/>
        <end position="200"/>
    </location>
</feature>
<feature type="transmembrane region" description="Helical" evidence="1">
    <location>
        <begin position="176"/>
        <end position="199"/>
    </location>
</feature>
<sequence length="200" mass="21547">MKKIAFFLVFFLGVYAVQAQDIIFKTSGDQLPAKVTEVKESTIFYTLSDSAQGPVLSLPKTEVFMIQYANGTTELIKIEIPLDTLGLPVKSAAEFSRDGRRDARLLYKGKGVFWGSAAAGAMSWFTGGATLAIPVAMAVTPPSSRTLRVADPRLAQNRDYMQGYRKQAHWRKVGKAAAGTGTGILASAALVVAVVLIVFL</sequence>
<organism evidence="3 4">
    <name type="scientific">Adhaeribacter arboris</name>
    <dbReference type="NCBI Taxonomy" id="2072846"/>
    <lineage>
        <taxon>Bacteria</taxon>
        <taxon>Pseudomonadati</taxon>
        <taxon>Bacteroidota</taxon>
        <taxon>Cytophagia</taxon>
        <taxon>Cytophagales</taxon>
        <taxon>Hymenobacteraceae</taxon>
        <taxon>Adhaeribacter</taxon>
    </lineage>
</organism>
<evidence type="ECO:0000256" key="2">
    <source>
        <dbReference type="SAM" id="SignalP"/>
    </source>
</evidence>
<evidence type="ECO:0000313" key="3">
    <source>
        <dbReference type="EMBL" id="PSR53441.1"/>
    </source>
</evidence>
<comment type="caution">
    <text evidence="3">The sequence shown here is derived from an EMBL/GenBank/DDBJ whole genome shotgun (WGS) entry which is preliminary data.</text>
</comment>
<keyword evidence="1" id="KW-0812">Transmembrane</keyword>
<dbReference type="Proteomes" id="UP000240357">
    <property type="component" value="Unassembled WGS sequence"/>
</dbReference>
<feature type="transmembrane region" description="Helical" evidence="1">
    <location>
        <begin position="112"/>
        <end position="139"/>
    </location>
</feature>
<feature type="signal peptide" evidence="2">
    <location>
        <begin position="1"/>
        <end position="19"/>
    </location>
</feature>
<dbReference type="OrthoDB" id="1427164at2"/>
<dbReference type="EMBL" id="PYFT01000001">
    <property type="protein sequence ID" value="PSR53441.1"/>
    <property type="molecule type" value="Genomic_DNA"/>
</dbReference>
<dbReference type="RefSeq" id="WP_106928073.1">
    <property type="nucleotide sequence ID" value="NZ_PYFT01000001.1"/>
</dbReference>
<evidence type="ECO:0000256" key="1">
    <source>
        <dbReference type="SAM" id="Phobius"/>
    </source>
</evidence>
<keyword evidence="1" id="KW-1133">Transmembrane helix</keyword>
<accession>A0A2T2YD40</accession>
<keyword evidence="1" id="KW-0472">Membrane</keyword>
<keyword evidence="4" id="KW-1185">Reference proteome</keyword>
<name>A0A2T2YD40_9BACT</name>